<protein>
    <submittedName>
        <fullName evidence="2">Uncharacterized protein</fullName>
    </submittedName>
</protein>
<dbReference type="EMBL" id="AP024421">
    <property type="protein sequence ID" value="BCR90416.1"/>
    <property type="molecule type" value="Genomic_DNA"/>
</dbReference>
<evidence type="ECO:0000313" key="2">
    <source>
        <dbReference type="EMBL" id="BCR90416.1"/>
    </source>
</evidence>
<name>A0A7R7VTB5_ASPCH</name>
<reference evidence="2" key="1">
    <citation type="submission" date="2021-01" db="EMBL/GenBank/DDBJ databases">
        <authorList>
            <consortium name="Aspergillus chevalieri M1 genome sequencing consortium"/>
            <person name="Kazuki M."/>
            <person name="Futagami T."/>
        </authorList>
    </citation>
    <scope>NUCLEOTIDE SEQUENCE</scope>
    <source>
        <strain evidence="2">M1</strain>
    </source>
</reference>
<evidence type="ECO:0000313" key="3">
    <source>
        <dbReference type="Proteomes" id="UP000637239"/>
    </source>
</evidence>
<evidence type="ECO:0000256" key="1">
    <source>
        <dbReference type="SAM" id="SignalP"/>
    </source>
</evidence>
<feature type="chain" id="PRO_5031287353" evidence="1">
    <location>
        <begin position="20"/>
        <end position="59"/>
    </location>
</feature>
<keyword evidence="3" id="KW-1185">Reference proteome</keyword>
<gene>
    <name evidence="2" type="ORF">ACHE_60302S</name>
</gene>
<keyword evidence="1" id="KW-0732">Signal</keyword>
<dbReference type="RefSeq" id="XP_043138938.1">
    <property type="nucleotide sequence ID" value="XM_043281461.1"/>
</dbReference>
<dbReference type="KEGG" id="ache:ACHE_60302S"/>
<dbReference type="GeneID" id="66984774"/>
<accession>A0A7R7VTB5</accession>
<dbReference type="AlphaFoldDB" id="A0A7R7VTB5"/>
<reference evidence="2" key="2">
    <citation type="submission" date="2021-02" db="EMBL/GenBank/DDBJ databases">
        <title>Aspergillus chevalieri M1 genome sequence.</title>
        <authorList>
            <person name="Kadooka C."/>
            <person name="Mori K."/>
            <person name="Futagami T."/>
        </authorList>
    </citation>
    <scope>NUCLEOTIDE SEQUENCE</scope>
    <source>
        <strain evidence="2">M1</strain>
    </source>
</reference>
<sequence length="59" mass="5731">MKISIITSLQLFLAAIAVAAPLTADSSGSSDVTNVKRQGLFHAGGEASGKASGGLGIGS</sequence>
<organism evidence="2 3">
    <name type="scientific">Aspergillus chevalieri</name>
    <name type="common">Eurotium chevalieri</name>
    <dbReference type="NCBI Taxonomy" id="182096"/>
    <lineage>
        <taxon>Eukaryota</taxon>
        <taxon>Fungi</taxon>
        <taxon>Dikarya</taxon>
        <taxon>Ascomycota</taxon>
        <taxon>Pezizomycotina</taxon>
        <taxon>Eurotiomycetes</taxon>
        <taxon>Eurotiomycetidae</taxon>
        <taxon>Eurotiales</taxon>
        <taxon>Aspergillaceae</taxon>
        <taxon>Aspergillus</taxon>
        <taxon>Aspergillus subgen. Aspergillus</taxon>
    </lineage>
</organism>
<feature type="signal peptide" evidence="1">
    <location>
        <begin position="1"/>
        <end position="19"/>
    </location>
</feature>
<proteinExistence type="predicted"/>
<dbReference type="Proteomes" id="UP000637239">
    <property type="component" value="Chromosome 6"/>
</dbReference>